<sequence>MAQRIYLDRKWRFNENFSEDMINEPMESSTLVNIPHTVKVTPLSYFDENIYQMVSGYQKSIFAPTQWENQFVSLVFEGVGHSCDVYVNGKHLKHHDCGYTAFSVDITKVLKLGEENLITVKVDSRETLNQPPFGYVIDYMTYGGIYRDVYFEVREKVHFKDLIVQPSLLERVSTNKRSPKQIKMMNVQGIVKTECFFRKNVYKLASQERLFIRQYLDEDLLFSQPVGGLEEKDGGYYLSLTSAPSTVKLWDIESPSLYTLKTQLILDDKVVDEVKETIGFRSSEFRKNGYYLNGRKVKLRGLNRHQSYPYVGYAMPESMQRLDAKILKEELALNAVRTSHYPQSHYFIDECDRLGLLVFTEIPGWQHIGGKEWQDIAVENTKDMVRQYRNHPSIILWGVRINESPDCDEFYERTNAAAHELDPSRPTGGVRCIAKSNLLEDVYTYNDFSFSGKNKGCAKKSDITSNEEKPYLISEYNGHMFPTKPFDWEEHRQEHAIRHATVVDAVAGEADIAGAFGWCMFDYNTHKDFGSGDRICYHGVMDMFRNPKLAASVYAAFSDTETVLDVTTSFDIGEHPACNRGKSYIISNADSVRMYKNDVLIKEYVPEDSKFQNIKHGPILIDDFVGDAIEQDGEFTKGQAKLIKKILNEVTLKGFRPTPTLAWNAFRLVAFHGVSPKKAVPIYNKFIGDWGGESREYKFEAIKDGEVVKTVKKAAVTQAKIEAKASHTLLTELHTYDVANIRIKIVDQNDNQLFYFAQPLSYEIEGPFEILGPSVVSPMGGCTGVYIKSIGEDGDGKLTIKCDGLEPVTIGLSVECLTK</sequence>
<dbReference type="PRINTS" id="PR00132">
    <property type="entry name" value="GLHYDRLASE2"/>
</dbReference>
<dbReference type="Pfam" id="PF02836">
    <property type="entry name" value="Glyco_hydro_2_C"/>
    <property type="match status" value="1"/>
</dbReference>
<name>A0A1G5RZ38_PSEXY</name>
<evidence type="ECO:0000259" key="6">
    <source>
        <dbReference type="Pfam" id="PF02836"/>
    </source>
</evidence>
<dbReference type="SUPFAM" id="SSF49303">
    <property type="entry name" value="beta-Galactosidase/glucuronidase domain"/>
    <property type="match status" value="1"/>
</dbReference>
<evidence type="ECO:0000313" key="9">
    <source>
        <dbReference type="Proteomes" id="UP000199428"/>
    </source>
</evidence>
<dbReference type="GO" id="GO:0005975">
    <property type="term" value="P:carbohydrate metabolic process"/>
    <property type="evidence" value="ECO:0007669"/>
    <property type="project" value="InterPro"/>
</dbReference>
<keyword evidence="2 4" id="KW-0378">Hydrolase</keyword>
<dbReference type="Gene3D" id="2.60.120.260">
    <property type="entry name" value="Galactose-binding domain-like"/>
    <property type="match status" value="1"/>
</dbReference>
<keyword evidence="3 4" id="KW-0326">Glycosidase</keyword>
<dbReference type="PANTHER" id="PTHR42732">
    <property type="entry name" value="BETA-GALACTOSIDASE"/>
    <property type="match status" value="1"/>
</dbReference>
<organism evidence="8 9">
    <name type="scientific">Pseudobutyrivibrio xylanivorans</name>
    <dbReference type="NCBI Taxonomy" id="185007"/>
    <lineage>
        <taxon>Bacteria</taxon>
        <taxon>Bacillati</taxon>
        <taxon>Bacillota</taxon>
        <taxon>Clostridia</taxon>
        <taxon>Lachnospirales</taxon>
        <taxon>Lachnospiraceae</taxon>
        <taxon>Pseudobutyrivibrio</taxon>
    </lineage>
</organism>
<dbReference type="EMBL" id="FMWK01000008">
    <property type="protein sequence ID" value="SCZ79323.1"/>
    <property type="molecule type" value="Genomic_DNA"/>
</dbReference>
<dbReference type="RefSeq" id="WP_090162775.1">
    <property type="nucleotide sequence ID" value="NZ_FMWK01000008.1"/>
</dbReference>
<dbReference type="Gene3D" id="3.20.20.80">
    <property type="entry name" value="Glycosidases"/>
    <property type="match status" value="1"/>
</dbReference>
<feature type="domain" description="Glycoside hydrolase family 2 catalytic" evidence="6">
    <location>
        <begin position="286"/>
        <end position="554"/>
    </location>
</feature>
<dbReference type="InterPro" id="IPR006102">
    <property type="entry name" value="Ig-like_GH2"/>
</dbReference>
<dbReference type="InterPro" id="IPR036156">
    <property type="entry name" value="Beta-gal/glucu_dom_sf"/>
</dbReference>
<dbReference type="SUPFAM" id="SSF49785">
    <property type="entry name" value="Galactose-binding domain-like"/>
    <property type="match status" value="1"/>
</dbReference>
<protein>
    <submittedName>
        <fullName evidence="8">Beta-galactosidase</fullName>
    </submittedName>
</protein>
<dbReference type="InterPro" id="IPR013783">
    <property type="entry name" value="Ig-like_fold"/>
</dbReference>
<dbReference type="InterPro" id="IPR023230">
    <property type="entry name" value="Glyco_hydro_2_CS"/>
</dbReference>
<dbReference type="InterPro" id="IPR006104">
    <property type="entry name" value="Glyco_hydro_2_N"/>
</dbReference>
<dbReference type="Pfam" id="PF00703">
    <property type="entry name" value="Glyco_hydro_2"/>
    <property type="match status" value="1"/>
</dbReference>
<evidence type="ECO:0000256" key="1">
    <source>
        <dbReference type="ARBA" id="ARBA00007401"/>
    </source>
</evidence>
<evidence type="ECO:0000256" key="3">
    <source>
        <dbReference type="ARBA" id="ARBA00023295"/>
    </source>
</evidence>
<dbReference type="PANTHER" id="PTHR42732:SF1">
    <property type="entry name" value="BETA-MANNOSIDASE"/>
    <property type="match status" value="1"/>
</dbReference>
<dbReference type="Pfam" id="PF02837">
    <property type="entry name" value="Glyco_hydro_2_N"/>
    <property type="match status" value="1"/>
</dbReference>
<evidence type="ECO:0000313" key="8">
    <source>
        <dbReference type="EMBL" id="SCZ79323.1"/>
    </source>
</evidence>
<evidence type="ECO:0000256" key="2">
    <source>
        <dbReference type="ARBA" id="ARBA00022801"/>
    </source>
</evidence>
<dbReference type="PROSITE" id="PS00719">
    <property type="entry name" value="GLYCOSYL_HYDROL_F2_1"/>
    <property type="match status" value="1"/>
</dbReference>
<dbReference type="Proteomes" id="UP000199428">
    <property type="component" value="Unassembled WGS sequence"/>
</dbReference>
<dbReference type="InterPro" id="IPR006103">
    <property type="entry name" value="Glyco_hydro_2_cat"/>
</dbReference>
<dbReference type="GO" id="GO:0004553">
    <property type="term" value="F:hydrolase activity, hydrolyzing O-glycosyl compounds"/>
    <property type="evidence" value="ECO:0007669"/>
    <property type="project" value="InterPro"/>
</dbReference>
<comment type="similarity">
    <text evidence="1 4">Belongs to the glycosyl hydrolase 2 family.</text>
</comment>
<evidence type="ECO:0000256" key="4">
    <source>
        <dbReference type="RuleBase" id="RU361154"/>
    </source>
</evidence>
<dbReference type="InterPro" id="IPR017853">
    <property type="entry name" value="GH"/>
</dbReference>
<dbReference type="InterPro" id="IPR008979">
    <property type="entry name" value="Galactose-bd-like_sf"/>
</dbReference>
<dbReference type="InterPro" id="IPR006101">
    <property type="entry name" value="Glyco_hydro_2"/>
</dbReference>
<gene>
    <name evidence="8" type="ORF">SAMN02910350_01735</name>
</gene>
<dbReference type="AlphaFoldDB" id="A0A1G5RZ38"/>
<feature type="domain" description="Glycosyl hydrolases family 2 sugar binding" evidence="7">
    <location>
        <begin position="52"/>
        <end position="150"/>
    </location>
</feature>
<dbReference type="SUPFAM" id="SSF51445">
    <property type="entry name" value="(Trans)glycosidases"/>
    <property type="match status" value="1"/>
</dbReference>
<dbReference type="Gene3D" id="2.60.40.10">
    <property type="entry name" value="Immunoglobulins"/>
    <property type="match status" value="1"/>
</dbReference>
<proteinExistence type="inferred from homology"/>
<dbReference type="InterPro" id="IPR051913">
    <property type="entry name" value="GH2_Domain-Containing"/>
</dbReference>
<evidence type="ECO:0000259" key="5">
    <source>
        <dbReference type="Pfam" id="PF00703"/>
    </source>
</evidence>
<accession>A0A1G5RZ38</accession>
<feature type="domain" description="Glycoside hydrolase family 2 immunoglobulin-like beta-sandwich" evidence="5">
    <location>
        <begin position="246"/>
        <end position="281"/>
    </location>
</feature>
<evidence type="ECO:0000259" key="7">
    <source>
        <dbReference type="Pfam" id="PF02837"/>
    </source>
</evidence>
<reference evidence="8 9" key="1">
    <citation type="submission" date="2016-10" db="EMBL/GenBank/DDBJ databases">
        <authorList>
            <person name="de Groot N.N."/>
        </authorList>
    </citation>
    <scope>NUCLEOTIDE SEQUENCE [LARGE SCALE GENOMIC DNA]</scope>
    <source>
        <strain evidence="8 9">DSM 10317</strain>
    </source>
</reference>